<dbReference type="AlphaFoldDB" id="A0A1T4KHA8"/>
<accession>A0A1T4KHA8</accession>
<reference evidence="3 4" key="1">
    <citation type="submission" date="2017-02" db="EMBL/GenBank/DDBJ databases">
        <authorList>
            <person name="Peterson S.W."/>
        </authorList>
    </citation>
    <scope>NUCLEOTIDE SEQUENCE [LARGE SCALE GENOMIC DNA]</scope>
    <source>
        <strain evidence="3 4">ATCC 43324</strain>
    </source>
</reference>
<evidence type="ECO:0000256" key="1">
    <source>
        <dbReference type="SAM" id="SignalP"/>
    </source>
</evidence>
<keyword evidence="1" id="KW-0732">Signal</keyword>
<dbReference type="Proteomes" id="UP000190065">
    <property type="component" value="Unassembled WGS sequence"/>
</dbReference>
<evidence type="ECO:0000313" key="4">
    <source>
        <dbReference type="Proteomes" id="UP000190065"/>
    </source>
</evidence>
<feature type="signal peptide" evidence="1">
    <location>
        <begin position="1"/>
        <end position="22"/>
    </location>
</feature>
<sequence>MKSKYSLILCVMATLPAWSQSANDSLMSLGHYQMLDQQLLFHHTNNAAGLGIDASPNRGTAAFRYTYDGGHYRRVQEGTSTHALHFVTESYQKLSKWLYAYGKFDFNTGRTKEKAWADVMRLYNSNPYFAGSSRAGRYDFQNIKLSASVGTTQIGAWNFGAKLDYAVGDLSRLRDPRSRAELLNYRITPSLLYHFGQQAIGLSGWYDRRKEKINGLTTVQQDANLKYYLMAGMEHAVGTLGGFSAFQREWVNHTLGTELSWYAQTTDEALRSLTTLTLQRGSESVLGQYKYRPGHYYSYDYGFTHQTLIRTQHLLHRIDLGAQYEEAYANEYRPQLVITTDPATGISSYRYDNQLTFKKRYQVKVLNANAHYRLSTLETQGKWGYIGGLLTYQTVTNRYLLPTSELQYRRLNAALEMGGSCHAVTLNVQGGYSFSTRSRLDLADVHTDYVRQVLLPDMRYYSLNYAFGHVDVAYEHPFAFKNYRTKAFIKGWIDAIATAKYRGNNYHQYQMGVSLGVVY</sequence>
<dbReference type="InterPro" id="IPR049236">
    <property type="entry name" value="DUF6850"/>
</dbReference>
<name>A0A1T4KHA8_9BACT</name>
<protein>
    <recommendedName>
        <fullName evidence="2">DUF6850 domain-containing protein</fullName>
    </recommendedName>
</protein>
<feature type="chain" id="PRO_5010542924" description="DUF6850 domain-containing protein" evidence="1">
    <location>
        <begin position="23"/>
        <end position="519"/>
    </location>
</feature>
<dbReference type="RefSeq" id="WP_025069730.1">
    <property type="nucleotide sequence ID" value="NZ_FUXK01000001.1"/>
</dbReference>
<dbReference type="Pfam" id="PF21012">
    <property type="entry name" value="DUF6850"/>
    <property type="match status" value="1"/>
</dbReference>
<evidence type="ECO:0000313" key="3">
    <source>
        <dbReference type="EMBL" id="SJZ41800.1"/>
    </source>
</evidence>
<organism evidence="3 4">
    <name type="scientific">Segatella oulorum</name>
    <dbReference type="NCBI Taxonomy" id="28136"/>
    <lineage>
        <taxon>Bacteria</taxon>
        <taxon>Pseudomonadati</taxon>
        <taxon>Bacteroidota</taxon>
        <taxon>Bacteroidia</taxon>
        <taxon>Bacteroidales</taxon>
        <taxon>Prevotellaceae</taxon>
        <taxon>Segatella</taxon>
    </lineage>
</organism>
<feature type="domain" description="DUF6850" evidence="2">
    <location>
        <begin position="47"/>
        <end position="517"/>
    </location>
</feature>
<proteinExistence type="predicted"/>
<gene>
    <name evidence="3" type="ORF">SAMN02745202_00051</name>
</gene>
<dbReference type="STRING" id="28136.SAMN02745202_00051"/>
<dbReference type="EMBL" id="FUXK01000001">
    <property type="protein sequence ID" value="SJZ41800.1"/>
    <property type="molecule type" value="Genomic_DNA"/>
</dbReference>
<evidence type="ECO:0000259" key="2">
    <source>
        <dbReference type="Pfam" id="PF21012"/>
    </source>
</evidence>